<dbReference type="PANTHER" id="PTHR19372">
    <property type="entry name" value="SULFITE REDUCTASE"/>
    <property type="match status" value="1"/>
</dbReference>
<keyword evidence="9" id="KW-1185">Reference proteome</keyword>
<keyword evidence="3" id="KW-0479">Metal-binding</keyword>
<dbReference type="PANTHER" id="PTHR19372:SF7">
    <property type="entry name" value="SULFITE OXIDASE, MITOCHONDRIAL"/>
    <property type="match status" value="1"/>
</dbReference>
<keyword evidence="4" id="KW-0560">Oxidoreductase</keyword>
<dbReference type="PRINTS" id="PR00407">
    <property type="entry name" value="EUMOPTERIN"/>
</dbReference>
<organism evidence="8 9">
    <name type="scientific">Sphaerisporangium melleum</name>
    <dbReference type="NCBI Taxonomy" id="321316"/>
    <lineage>
        <taxon>Bacteria</taxon>
        <taxon>Bacillati</taxon>
        <taxon>Actinomycetota</taxon>
        <taxon>Actinomycetes</taxon>
        <taxon>Streptosporangiales</taxon>
        <taxon>Streptosporangiaceae</taxon>
        <taxon>Sphaerisporangium</taxon>
    </lineage>
</organism>
<dbReference type="GO" id="GO:0020037">
    <property type="term" value="F:heme binding"/>
    <property type="evidence" value="ECO:0007669"/>
    <property type="project" value="TreeGrafter"/>
</dbReference>
<dbReference type="Pfam" id="PF03404">
    <property type="entry name" value="Mo-co_dimer"/>
    <property type="match status" value="1"/>
</dbReference>
<dbReference type="AlphaFoldDB" id="A0A917VEJ0"/>
<gene>
    <name evidence="8" type="ORF">GCM10007964_07030</name>
</gene>
<evidence type="ECO:0000256" key="2">
    <source>
        <dbReference type="ARBA" id="ARBA00022505"/>
    </source>
</evidence>
<name>A0A917VEJ0_9ACTN</name>
<evidence type="ECO:0000259" key="6">
    <source>
        <dbReference type="Pfam" id="PF00174"/>
    </source>
</evidence>
<dbReference type="InterPro" id="IPR008335">
    <property type="entry name" value="Mopterin_OxRdtase_euk"/>
</dbReference>
<dbReference type="Gene3D" id="3.90.420.10">
    <property type="entry name" value="Oxidoreductase, molybdopterin-binding domain"/>
    <property type="match status" value="1"/>
</dbReference>
<dbReference type="GO" id="GO:0006790">
    <property type="term" value="P:sulfur compound metabolic process"/>
    <property type="evidence" value="ECO:0007669"/>
    <property type="project" value="TreeGrafter"/>
</dbReference>
<accession>A0A917VEJ0</accession>
<dbReference type="GO" id="GO:0030151">
    <property type="term" value="F:molybdenum ion binding"/>
    <property type="evidence" value="ECO:0007669"/>
    <property type="project" value="InterPro"/>
</dbReference>
<feature type="region of interest" description="Disordered" evidence="5">
    <location>
        <begin position="1"/>
        <end position="20"/>
    </location>
</feature>
<dbReference type="EMBL" id="BMNT01000003">
    <property type="protein sequence ID" value="GGK66528.1"/>
    <property type="molecule type" value="Genomic_DNA"/>
</dbReference>
<comment type="caution">
    <text evidence="8">The sequence shown here is derived from an EMBL/GenBank/DDBJ whole genome shotgun (WGS) entry which is preliminary data.</text>
</comment>
<reference evidence="8" key="1">
    <citation type="journal article" date="2014" name="Int. J. Syst. Evol. Microbiol.">
        <title>Complete genome sequence of Corynebacterium casei LMG S-19264T (=DSM 44701T), isolated from a smear-ripened cheese.</title>
        <authorList>
            <consortium name="US DOE Joint Genome Institute (JGI-PGF)"/>
            <person name="Walter F."/>
            <person name="Albersmeier A."/>
            <person name="Kalinowski J."/>
            <person name="Ruckert C."/>
        </authorList>
    </citation>
    <scope>NUCLEOTIDE SEQUENCE</scope>
    <source>
        <strain evidence="8">JCM 13064</strain>
    </source>
</reference>
<dbReference type="GO" id="GO:0008482">
    <property type="term" value="F:sulfite oxidase activity"/>
    <property type="evidence" value="ECO:0007669"/>
    <property type="project" value="TreeGrafter"/>
</dbReference>
<sequence length="397" mass="43604">MELYDRTGDTTQTRPAAERDSLLVPPMRRVAARPETTPEPGGIVKPLPPDLFIRHGRSAEMRWEAMRGQGYHTPADRFFVRNHTVTPLIDARTWRLLIHGDGVRRPISLSYEELLALPATTADVAIECAGNGRAFFDTQQDQPAPGIQWRLGAVGVARWRGVPLAALLDRAGLTPGAVDVMPRGLDPVYVEDGVDQGHVRRPLPLAKALEDVLVAYEMNDRPLPADHGFPARLVVPGWSGIASIKWLGDVEVSTVPLSSPWNTRSYRMFGPGHPIGGAPLAAQVVKSAFELPWEATLRAGRQHILHGRSWSGTGRVVGVEISTDGGRTWTRAETRGPRLARAWAPWHLAWVPHRPGPHVLMARATDETGAVQPARARFNMLGYHFDGLVEHPVTVVS</sequence>
<dbReference type="InterPro" id="IPR000572">
    <property type="entry name" value="OxRdtase_Mopterin-bd_dom"/>
</dbReference>
<evidence type="ECO:0000256" key="3">
    <source>
        <dbReference type="ARBA" id="ARBA00022723"/>
    </source>
</evidence>
<feature type="domain" description="Oxidoreductase molybdopterin-binding" evidence="6">
    <location>
        <begin position="83"/>
        <end position="261"/>
    </location>
</feature>
<dbReference type="InterPro" id="IPR005066">
    <property type="entry name" value="MoCF_OxRdtse_dimer"/>
</dbReference>
<evidence type="ECO:0000313" key="8">
    <source>
        <dbReference type="EMBL" id="GGK66528.1"/>
    </source>
</evidence>
<dbReference type="Pfam" id="PF00174">
    <property type="entry name" value="Oxidored_molyb"/>
    <property type="match status" value="1"/>
</dbReference>
<reference evidence="8" key="2">
    <citation type="submission" date="2020-09" db="EMBL/GenBank/DDBJ databases">
        <authorList>
            <person name="Sun Q."/>
            <person name="Ohkuma M."/>
        </authorList>
    </citation>
    <scope>NUCLEOTIDE SEQUENCE</scope>
    <source>
        <strain evidence="8">JCM 13064</strain>
    </source>
</reference>
<evidence type="ECO:0000256" key="5">
    <source>
        <dbReference type="SAM" id="MobiDB-lite"/>
    </source>
</evidence>
<evidence type="ECO:0000313" key="9">
    <source>
        <dbReference type="Proteomes" id="UP000645217"/>
    </source>
</evidence>
<dbReference type="InterPro" id="IPR014756">
    <property type="entry name" value="Ig_E-set"/>
</dbReference>
<dbReference type="Proteomes" id="UP000645217">
    <property type="component" value="Unassembled WGS sequence"/>
</dbReference>
<keyword evidence="2" id="KW-0500">Molybdenum</keyword>
<feature type="domain" description="Moybdenum cofactor oxidoreductase dimerisation" evidence="7">
    <location>
        <begin position="302"/>
        <end position="383"/>
    </location>
</feature>
<dbReference type="InterPro" id="IPR036374">
    <property type="entry name" value="OxRdtase_Mopterin-bd_sf"/>
</dbReference>
<proteinExistence type="predicted"/>
<comment type="cofactor">
    <cofactor evidence="1">
        <name>Mo-molybdopterin</name>
        <dbReference type="ChEBI" id="CHEBI:71302"/>
    </cofactor>
</comment>
<dbReference type="SUPFAM" id="SSF56524">
    <property type="entry name" value="Oxidoreductase molybdopterin-binding domain"/>
    <property type="match status" value="1"/>
</dbReference>
<dbReference type="SUPFAM" id="SSF81296">
    <property type="entry name" value="E set domains"/>
    <property type="match status" value="1"/>
</dbReference>
<evidence type="ECO:0000256" key="1">
    <source>
        <dbReference type="ARBA" id="ARBA00001924"/>
    </source>
</evidence>
<dbReference type="RefSeq" id="WP_189161462.1">
    <property type="nucleotide sequence ID" value="NZ_BMNT01000003.1"/>
</dbReference>
<dbReference type="GO" id="GO:0043546">
    <property type="term" value="F:molybdopterin cofactor binding"/>
    <property type="evidence" value="ECO:0007669"/>
    <property type="project" value="TreeGrafter"/>
</dbReference>
<dbReference type="CDD" id="cd02110">
    <property type="entry name" value="SO_family_Moco_dimer"/>
    <property type="match status" value="1"/>
</dbReference>
<protein>
    <submittedName>
        <fullName evidence="8">Sulfite oxidase</fullName>
    </submittedName>
</protein>
<evidence type="ECO:0000256" key="4">
    <source>
        <dbReference type="ARBA" id="ARBA00023002"/>
    </source>
</evidence>
<dbReference type="Gene3D" id="2.60.40.650">
    <property type="match status" value="1"/>
</dbReference>
<evidence type="ECO:0000259" key="7">
    <source>
        <dbReference type="Pfam" id="PF03404"/>
    </source>
</evidence>